<dbReference type="GO" id="GO:0005615">
    <property type="term" value="C:extracellular space"/>
    <property type="evidence" value="ECO:0007669"/>
    <property type="project" value="TreeGrafter"/>
</dbReference>
<evidence type="ECO:0000313" key="7">
    <source>
        <dbReference type="Proteomes" id="UP000050795"/>
    </source>
</evidence>
<dbReference type="InterPro" id="IPR001839">
    <property type="entry name" value="TGF-b_C"/>
</dbReference>
<organism evidence="7 8">
    <name type="scientific">Trichobilharzia regenti</name>
    <name type="common">Nasal bird schistosome</name>
    <dbReference type="NCBI Taxonomy" id="157069"/>
    <lineage>
        <taxon>Eukaryota</taxon>
        <taxon>Metazoa</taxon>
        <taxon>Spiralia</taxon>
        <taxon>Lophotrochozoa</taxon>
        <taxon>Platyhelminthes</taxon>
        <taxon>Trematoda</taxon>
        <taxon>Digenea</taxon>
        <taxon>Strigeidida</taxon>
        <taxon>Schistosomatoidea</taxon>
        <taxon>Schistosomatidae</taxon>
        <taxon>Trichobilharzia</taxon>
    </lineage>
</organism>
<reference evidence="8" key="2">
    <citation type="submission" date="2023-11" db="UniProtKB">
        <authorList>
            <consortium name="WormBaseParasite"/>
        </authorList>
    </citation>
    <scope>IDENTIFICATION</scope>
</reference>
<keyword evidence="7" id="KW-1185">Reference proteome</keyword>
<feature type="domain" description="TGF-beta family profile" evidence="6">
    <location>
        <begin position="380"/>
        <end position="523"/>
    </location>
</feature>
<dbReference type="InterPro" id="IPR029034">
    <property type="entry name" value="Cystine-knot_cytokine"/>
</dbReference>
<evidence type="ECO:0000256" key="4">
    <source>
        <dbReference type="RuleBase" id="RU000354"/>
    </source>
</evidence>
<feature type="compositionally biased region" description="Acidic residues" evidence="5">
    <location>
        <begin position="288"/>
        <end position="302"/>
    </location>
</feature>
<evidence type="ECO:0000256" key="1">
    <source>
        <dbReference type="ARBA" id="ARBA00004613"/>
    </source>
</evidence>
<dbReference type="AlphaFoldDB" id="A0AA85J2N6"/>
<dbReference type="PANTHER" id="PTHR11848:SF262">
    <property type="entry name" value="LD29161P"/>
    <property type="match status" value="1"/>
</dbReference>
<dbReference type="GO" id="GO:0008083">
    <property type="term" value="F:growth factor activity"/>
    <property type="evidence" value="ECO:0007669"/>
    <property type="project" value="UniProtKB-KW"/>
</dbReference>
<accession>A0AA85J2N6</accession>
<evidence type="ECO:0000313" key="8">
    <source>
        <dbReference type="WBParaSite" id="TREG1_13770.1"/>
    </source>
</evidence>
<reference evidence="7" key="1">
    <citation type="submission" date="2022-06" db="EMBL/GenBank/DDBJ databases">
        <authorList>
            <person name="Berger JAMES D."/>
            <person name="Berger JAMES D."/>
        </authorList>
    </citation>
    <scope>NUCLEOTIDE SEQUENCE [LARGE SCALE GENOMIC DNA]</scope>
</reference>
<dbReference type="Gene3D" id="2.10.90.10">
    <property type="entry name" value="Cystine-knot cytokines"/>
    <property type="match status" value="1"/>
</dbReference>
<dbReference type="Proteomes" id="UP000050795">
    <property type="component" value="Unassembled WGS sequence"/>
</dbReference>
<dbReference type="InterPro" id="IPR015615">
    <property type="entry name" value="TGF-beta-rel"/>
</dbReference>
<dbReference type="WBParaSite" id="TREG1_13770.1">
    <property type="protein sequence ID" value="TREG1_13770.1"/>
    <property type="gene ID" value="TREG1_13770"/>
</dbReference>
<dbReference type="GO" id="GO:0005125">
    <property type="term" value="F:cytokine activity"/>
    <property type="evidence" value="ECO:0007669"/>
    <property type="project" value="TreeGrafter"/>
</dbReference>
<dbReference type="PROSITE" id="PS51362">
    <property type="entry name" value="TGF_BETA_2"/>
    <property type="match status" value="1"/>
</dbReference>
<evidence type="ECO:0000256" key="2">
    <source>
        <dbReference type="ARBA" id="ARBA00006656"/>
    </source>
</evidence>
<evidence type="ECO:0000256" key="3">
    <source>
        <dbReference type="ARBA" id="ARBA00022525"/>
    </source>
</evidence>
<dbReference type="SUPFAM" id="SSF57501">
    <property type="entry name" value="Cystine-knot cytokines"/>
    <property type="match status" value="1"/>
</dbReference>
<dbReference type="PANTHER" id="PTHR11848">
    <property type="entry name" value="TGF-BETA FAMILY"/>
    <property type="match status" value="1"/>
</dbReference>
<comment type="subcellular location">
    <subcellularLocation>
        <location evidence="1">Secreted</location>
    </subcellularLocation>
</comment>
<evidence type="ECO:0000256" key="5">
    <source>
        <dbReference type="SAM" id="MobiDB-lite"/>
    </source>
</evidence>
<protein>
    <submittedName>
        <fullName evidence="8">TGF_BETA_2 domain-containing protein</fullName>
    </submittedName>
</protein>
<comment type="similarity">
    <text evidence="2 4">Belongs to the TGF-beta family.</text>
</comment>
<proteinExistence type="inferred from homology"/>
<evidence type="ECO:0000259" key="6">
    <source>
        <dbReference type="PROSITE" id="PS51362"/>
    </source>
</evidence>
<dbReference type="Pfam" id="PF00019">
    <property type="entry name" value="TGF_beta"/>
    <property type="match status" value="1"/>
</dbReference>
<sequence length="523" mass="61123">MWFLHHSTFYNKLQLLLLMTLITLLHILPNLHVVAALNFKEQVLRDSEMLKVLSTLKGIPKNMSKHELFEIRKNIPKFVENWITFINNEQLLLDYTYGKISKHAFDDLRKSIVFLRIVPCKVNTDKHYKVCFAFHPSSIIPKHRIQSATISTYLQPWINPNRLKLHVFLMNSYRKIYEHFYINLNNNNNNGTNENLVFEQIQSPHRQVTWDISVMMRNLQQSKYHLIHSFIMTLENSENDPSLNFIDASDQSISFPTKDGDENELNDSVLPDTYNEIDDVFKKVNFNDDGDDEPDRDEDNGNNDEVNNQDNDDSNKLVNNNNNVEETTGRNELFIINDSDDIKLHKSLNINDKILSENAQIILNMKTPEMLQLERQYISRKRLTTRSFLSDSTSHSFQPQSCPSFLDRGQYETKCCLFRYTLNKLQMDENDKLRFIIFPHHLPLNMCHGRCIGLYIPTDNAHSILMNRYFSGLRSVEREAIYNSMPCCAANETIPFTILYKDHNEQLVTETLPTAVITNCACR</sequence>
<feature type="region of interest" description="Disordered" evidence="5">
    <location>
        <begin position="284"/>
        <end position="324"/>
    </location>
</feature>
<keyword evidence="3" id="KW-0964">Secreted</keyword>
<name>A0AA85J2N6_TRIRE</name>
<dbReference type="SMART" id="SM00204">
    <property type="entry name" value="TGFB"/>
    <property type="match status" value="1"/>
</dbReference>
<keyword evidence="4" id="KW-0339">Growth factor</keyword>